<sequence length="47" mass="4912">MSTAALVQGAAVVAYNIISSQLIVWGGHEIDFSNDATHLNARVVLSA</sequence>
<keyword evidence="2" id="KW-1185">Reference proteome</keyword>
<reference evidence="2" key="1">
    <citation type="submission" date="2016-08" db="EMBL/GenBank/DDBJ databases">
        <authorList>
            <person name="Varghese N."/>
            <person name="Submissions Spin"/>
        </authorList>
    </citation>
    <scope>NUCLEOTIDE SEQUENCE [LARGE SCALE GENOMIC DNA]</scope>
    <source>
        <strain evidence="2">ERR11</strain>
    </source>
</reference>
<proteinExistence type="predicted"/>
<organism evidence="1 2">
    <name type="scientific">Bradyrhizobium shewense</name>
    <dbReference type="NCBI Taxonomy" id="1761772"/>
    <lineage>
        <taxon>Bacteria</taxon>
        <taxon>Pseudomonadati</taxon>
        <taxon>Pseudomonadota</taxon>
        <taxon>Alphaproteobacteria</taxon>
        <taxon>Hyphomicrobiales</taxon>
        <taxon>Nitrobacteraceae</taxon>
        <taxon>Bradyrhizobium</taxon>
    </lineage>
</organism>
<evidence type="ECO:0000313" key="2">
    <source>
        <dbReference type="Proteomes" id="UP000199184"/>
    </source>
</evidence>
<name>A0A1C3XTM1_9BRAD</name>
<dbReference type="Proteomes" id="UP000199184">
    <property type="component" value="Unassembled WGS sequence"/>
</dbReference>
<accession>A0A1C3XTM1</accession>
<dbReference type="AlphaFoldDB" id="A0A1C3XTM1"/>
<evidence type="ECO:0000313" key="1">
    <source>
        <dbReference type="EMBL" id="SCB55598.1"/>
    </source>
</evidence>
<dbReference type="RefSeq" id="WP_165637928.1">
    <property type="nucleotide sequence ID" value="NZ_FMAI01000046.1"/>
</dbReference>
<protein>
    <submittedName>
        <fullName evidence="1">Uncharacterized protein</fullName>
    </submittedName>
</protein>
<dbReference type="EMBL" id="FMAI01000046">
    <property type="protein sequence ID" value="SCB55598.1"/>
    <property type="molecule type" value="Genomic_DNA"/>
</dbReference>
<gene>
    <name evidence="1" type="ORF">GA0061098_104615</name>
</gene>